<proteinExistence type="predicted"/>
<keyword evidence="4" id="KW-1185">Reference proteome</keyword>
<dbReference type="SUPFAM" id="SSF52540">
    <property type="entry name" value="P-loop containing nucleoside triphosphate hydrolases"/>
    <property type="match status" value="1"/>
</dbReference>
<gene>
    <name evidence="3" type="ORF">PVAND_013400</name>
</gene>
<dbReference type="InterPro" id="IPR018247">
    <property type="entry name" value="EF_Hand_1_Ca_BS"/>
</dbReference>
<keyword evidence="1" id="KW-0175">Coiled coil</keyword>
<evidence type="ECO:0000313" key="4">
    <source>
        <dbReference type="Proteomes" id="UP001107558"/>
    </source>
</evidence>
<dbReference type="Proteomes" id="UP001107558">
    <property type="component" value="Chromosome 1"/>
</dbReference>
<evidence type="ECO:0000256" key="1">
    <source>
        <dbReference type="SAM" id="Coils"/>
    </source>
</evidence>
<feature type="domain" description="NACHT" evidence="2">
    <location>
        <begin position="757"/>
        <end position="904"/>
    </location>
</feature>
<accession>A0A9J6CQK6</accession>
<evidence type="ECO:0000259" key="2">
    <source>
        <dbReference type="Pfam" id="PF05729"/>
    </source>
</evidence>
<protein>
    <recommendedName>
        <fullName evidence="2">NACHT domain-containing protein</fullName>
    </recommendedName>
</protein>
<dbReference type="SUPFAM" id="SSF48403">
    <property type="entry name" value="Ankyrin repeat"/>
    <property type="match status" value="1"/>
</dbReference>
<comment type="caution">
    <text evidence="3">The sequence shown here is derived from an EMBL/GenBank/DDBJ whole genome shotgun (WGS) entry which is preliminary data.</text>
</comment>
<sequence>MSKIISDGEQLKVESSSQKYVDFDSNKAEKLCTELSSIDLTKNHIYSKDERQINESDFTESSTQPNQKDKFFYNEAETQVTVNCKTSSDGLSLIIEKSFVESFDSHEKANVIILNVESELKNVETLRENELNSKPWILVVFLSTTNERQMVITWRNNNSNVFQKLDFDEKFSKEFLSFVLDFIIEILEKEKELYIDLNDEGDTNYVLRFLQNASGLNLLMEAIQKGKNEIFNELLDLSFTLHEKYICNDEDEELTAADFAWKANNQEILLTLLQKNSPFPTAFEEDEKEFEKASEVIKLFIKDMNEMHKAVGENNEEKVTLYLVGYENLRYFYDIKNKSIATLALELKNIEMYQFLQSNNCRIGKIEENSNFYDIYKDDKEALKKIRDINLNFMISFKEKYLWFLFDKSVVAHDEQNVDSFKNLMMELFEIINESDDGKIILQIAATCKKIKIIFDFDRSTVHFVNPYNTSSGTRGLFSPSIMKIFVGAKILRNFQNEQKSLQNAEQKLKNSKNEIAACLKHELAHMSLYLTFRNGSKPYDAENISDKENFQEIVRIYGNLNYRSKEKIIESVFEYKVEHYHAELIVRVPQLITHYKDNFDELNIMKNENFIKLFEYYEKFVMPKMIETLKVLQKLQNDEIKILYNELTIPLKIAIKNSPVKFQGKEIKFKDFVNDKVLLHLESNQLKKVLDGQILDICVNQKNFEISFYKERKFIDYEFDEDSYDLTETAEENSKDFEQILTEIGDSKIFLLSDHAGAGKSTSIKILRNVIKEKFPENFVQYVDLKRHLKVFKEFEKNKNEILKSLLDILEISDNFEVEIFRNLFNSDRVVLLFDGVDEIAPNYNKQFLELVKNIDEFSENQIWIATRPQHTKELEENLFLRSYKFLPFNKNQAKEFVVDYMKSQNFHGDSTNALSALKIFNLHENLLMLKMIADLAINGKLSKNYTNKTEIYEDFIEMKREILSYDKGPISNYDRDKSKKITIWEIHQIYALELVLRNNKYGNGFFYTGPNFNYDKLINFNEFQLFKRFKREKFEWSPESISRFGFLVVENWNTDKEFPDFSHRTYADFFVAEFIFDLMKEVIEFADDELSDKEIITRMNFSLYFFREFCAERDDFEILTEFLKDFSPKFSLPEKCSEKFTKFMQQKNVGEFFENTVFHSNYPEKVFEILKFSYSNEQFFKILNLSNNEHKNFFQIFLSVDEIIFGSCCELLDVYKNSKFKNWHKLTGFGEETSKEEFERKFDDETLHFEDFLETEEISEDYEEVDANYKVLSRDIVRYFEDEKEDFEILKLIDQFLSFLIIIDDFKIKNFTDSMKKFLNEFLFFILRSKKLTKKFCKMVKKYFEDLEIFKFLLNKICDFIELFHNLDVSDKYVENYILIFKNIEEILILKNFDKENLRKILSENFTKFIFLIFSNFYKIGFMKDLYEKNFTSEELCGLLGKIDFAKICKYKYTNDENIQSFLELCKNFCRFPNAFQLLFNHIDNFYNFFLFLNFYSYKNTGYKKISSSGNLSKEKLTEIANEIFPENIDIDHIGISEVEYFVKLYEILCFINDYEIPIKHIENFFKNSLNEIFGFVLLCDFSIIDKIFDSIEKLKLSPNFSEILLNGLKNVLFYHFELKENEIKLTKNLKYFCHKLANVKNVLKNFCVKIDHDKLNLLVLAINLNLENILKFYHENFKQEEILEIILDSYHQIYDLNNDENQVFAFVTFKPEIFDNYFQNYFNSDEFIAINFLVFKDFYSETCHDLKSKTEIIFKILNLILKIEISHEILEKFFVLNFEHVLFRYGLHSSLFIEILFKIFKKYFVNKKSKIAKWIENVFEITEFFNDFENNSIQYETVLKIFWFHALEFFISD</sequence>
<dbReference type="Pfam" id="PF05729">
    <property type="entry name" value="NACHT"/>
    <property type="match status" value="1"/>
</dbReference>
<name>A0A9J6CQK6_POLVA</name>
<dbReference type="EMBL" id="JADBJN010000001">
    <property type="protein sequence ID" value="KAG5684159.1"/>
    <property type="molecule type" value="Genomic_DNA"/>
</dbReference>
<dbReference type="OrthoDB" id="7739966at2759"/>
<feature type="coiled-coil region" evidence="1">
    <location>
        <begin position="492"/>
        <end position="522"/>
    </location>
</feature>
<dbReference type="InterPro" id="IPR036770">
    <property type="entry name" value="Ankyrin_rpt-contain_sf"/>
</dbReference>
<dbReference type="InterPro" id="IPR007111">
    <property type="entry name" value="NACHT_NTPase"/>
</dbReference>
<dbReference type="PROSITE" id="PS00018">
    <property type="entry name" value="EF_HAND_1"/>
    <property type="match status" value="1"/>
</dbReference>
<evidence type="ECO:0000313" key="3">
    <source>
        <dbReference type="EMBL" id="KAG5684159.1"/>
    </source>
</evidence>
<reference evidence="3" key="1">
    <citation type="submission" date="2021-03" db="EMBL/GenBank/DDBJ databases">
        <title>Chromosome level genome of the anhydrobiotic midge Polypedilum vanderplanki.</title>
        <authorList>
            <person name="Yoshida Y."/>
            <person name="Kikawada T."/>
            <person name="Gusev O."/>
        </authorList>
    </citation>
    <scope>NUCLEOTIDE SEQUENCE</scope>
    <source>
        <strain evidence="3">NIAS01</strain>
        <tissue evidence="3">Whole body or cell culture</tissue>
    </source>
</reference>
<organism evidence="3 4">
    <name type="scientific">Polypedilum vanderplanki</name>
    <name type="common">Sleeping chironomid midge</name>
    <dbReference type="NCBI Taxonomy" id="319348"/>
    <lineage>
        <taxon>Eukaryota</taxon>
        <taxon>Metazoa</taxon>
        <taxon>Ecdysozoa</taxon>
        <taxon>Arthropoda</taxon>
        <taxon>Hexapoda</taxon>
        <taxon>Insecta</taxon>
        <taxon>Pterygota</taxon>
        <taxon>Neoptera</taxon>
        <taxon>Endopterygota</taxon>
        <taxon>Diptera</taxon>
        <taxon>Nematocera</taxon>
        <taxon>Chironomoidea</taxon>
        <taxon>Chironomidae</taxon>
        <taxon>Chironominae</taxon>
        <taxon>Polypedilum</taxon>
        <taxon>Polypedilum</taxon>
    </lineage>
</organism>
<dbReference type="InterPro" id="IPR027417">
    <property type="entry name" value="P-loop_NTPase"/>
</dbReference>